<organism evidence="2 5">
    <name type="scientific">Labilibaculum euxinus</name>
    <dbReference type="NCBI Taxonomy" id="2686357"/>
    <lineage>
        <taxon>Bacteria</taxon>
        <taxon>Pseudomonadati</taxon>
        <taxon>Bacteroidota</taxon>
        <taxon>Bacteroidia</taxon>
        <taxon>Marinilabiliales</taxon>
        <taxon>Marinifilaceae</taxon>
        <taxon>Labilibaculum</taxon>
    </lineage>
</organism>
<accession>A0A7M4D2E4</accession>
<sequence length="133" mass="15302">METDYTADKANKAIRENNVVFAEYTALITNGNPIILPKNILSDLQSKVQANKRELEACLRLFTEQCNIDRTVPLISNLKRMEINLDGYIKTKDKQVTNHLGNVGIMESSNWLWEVVKILFYIGVIIALYNFFF</sequence>
<comment type="caution">
    <text evidence="2">The sequence shown here is derived from an EMBL/GenBank/DDBJ whole genome shotgun (WGS) entry which is preliminary data.</text>
</comment>
<evidence type="ECO:0000313" key="4">
    <source>
        <dbReference type="Proteomes" id="UP000285951"/>
    </source>
</evidence>
<reference evidence="2 5" key="2">
    <citation type="submission" date="2019-12" db="EMBL/GenBank/DDBJ databases">
        <title>Draft genome sequence of Labilibaculum sp. strain 44 isolated from deep waters of Black Sea.</title>
        <authorList>
            <person name="Yadav S."/>
            <person name="Villanueva L."/>
        </authorList>
    </citation>
    <scope>NUCLEOTIDE SEQUENCE [LARGE SCALE GENOMIC DNA]</scope>
    <source>
        <strain evidence="2 5">44</strain>
    </source>
</reference>
<dbReference type="Proteomes" id="UP000285951">
    <property type="component" value="Unassembled WGS sequence"/>
</dbReference>
<evidence type="ECO:0000313" key="2">
    <source>
        <dbReference type="EMBL" id="MUP36823.1"/>
    </source>
</evidence>
<reference evidence="3 4" key="1">
    <citation type="submission" date="2019-11" db="EMBL/GenBank/DDBJ databases">
        <title>Draft genome sequence of Labilibaculum sp. strain SYP isolated from Black Sea.</title>
        <authorList>
            <person name="Yadav S."/>
            <person name="Villanueva L."/>
        </authorList>
    </citation>
    <scope>NUCLEOTIDE SEQUENCE [LARGE SCALE GENOMIC DNA]</scope>
    <source>
        <strain evidence="3 4">44</strain>
    </source>
</reference>
<evidence type="ECO:0000313" key="3">
    <source>
        <dbReference type="EMBL" id="MVB06028.1"/>
    </source>
</evidence>
<evidence type="ECO:0000256" key="1">
    <source>
        <dbReference type="SAM" id="Phobius"/>
    </source>
</evidence>
<dbReference type="RefSeq" id="WP_156194725.1">
    <property type="nucleotide sequence ID" value="NZ_QTZN02000004.1"/>
</dbReference>
<dbReference type="EMBL" id="QTZN02000004">
    <property type="protein sequence ID" value="MVB06028.1"/>
    <property type="molecule type" value="Genomic_DNA"/>
</dbReference>
<keyword evidence="1" id="KW-0812">Transmembrane</keyword>
<proteinExistence type="predicted"/>
<keyword evidence="4" id="KW-1185">Reference proteome</keyword>
<keyword evidence="1" id="KW-0472">Membrane</keyword>
<gene>
    <name evidence="3" type="ORF">DWB62_003245</name>
    <name evidence="2" type="ORF">GNY23_03245</name>
</gene>
<name>A0A7M4D2E4_9BACT</name>
<evidence type="ECO:0000313" key="5">
    <source>
        <dbReference type="Proteomes" id="UP000462449"/>
    </source>
</evidence>
<dbReference type="Proteomes" id="UP000462449">
    <property type="component" value="Unassembled WGS sequence"/>
</dbReference>
<protein>
    <submittedName>
        <fullName evidence="2">Uncharacterized protein</fullName>
    </submittedName>
</protein>
<feature type="transmembrane region" description="Helical" evidence="1">
    <location>
        <begin position="111"/>
        <end position="132"/>
    </location>
</feature>
<dbReference type="EMBL" id="WOTW01000004">
    <property type="protein sequence ID" value="MUP36823.1"/>
    <property type="molecule type" value="Genomic_DNA"/>
</dbReference>
<keyword evidence="1" id="KW-1133">Transmembrane helix</keyword>
<dbReference type="AlphaFoldDB" id="A0A7M4D2E4"/>